<keyword evidence="2" id="KW-0966">Cell projection</keyword>
<keyword evidence="2" id="KW-0969">Cilium</keyword>
<feature type="region of interest" description="Disordered" evidence="1">
    <location>
        <begin position="1"/>
        <end position="40"/>
    </location>
</feature>
<protein>
    <submittedName>
        <fullName evidence="2">Putative flagellar assembly protein</fullName>
    </submittedName>
</protein>
<dbReference type="EMBL" id="AP012342">
    <property type="protein sequence ID" value="BAM05994.1"/>
    <property type="molecule type" value="Genomic_DNA"/>
</dbReference>
<dbReference type="eggNOG" id="COG1317">
    <property type="taxonomic scope" value="Bacteria"/>
</dbReference>
<gene>
    <name evidence="2" type="primary">fliH</name>
    <name evidence="2" type="ordered locus">LFE_0272</name>
</gene>
<dbReference type="AlphaFoldDB" id="I0IL45"/>
<name>I0IL45_LEPFC</name>
<dbReference type="OrthoDB" id="9815866at2"/>
<feature type="compositionally biased region" description="Basic and acidic residues" evidence="1">
    <location>
        <begin position="30"/>
        <end position="40"/>
    </location>
</feature>
<feature type="compositionally biased region" description="Basic and acidic residues" evidence="1">
    <location>
        <begin position="1"/>
        <end position="12"/>
    </location>
</feature>
<dbReference type="STRING" id="1162668.LFE_0272"/>
<evidence type="ECO:0000313" key="2">
    <source>
        <dbReference type="EMBL" id="BAM05994.1"/>
    </source>
</evidence>
<dbReference type="HOGENOM" id="CLU_1260135_0_0_0"/>
<evidence type="ECO:0000256" key="1">
    <source>
        <dbReference type="SAM" id="MobiDB-lite"/>
    </source>
</evidence>
<reference evidence="3" key="2">
    <citation type="submission" date="2012-03" db="EMBL/GenBank/DDBJ databases">
        <title>The complete genome sequence of the pioneer microbe on fresh volcanic deposit, Leptospirillum ferrooxidans strain C2-3.</title>
        <authorList>
            <person name="Fujimura R."/>
            <person name="Sato Y."/>
            <person name="Nishizawa T."/>
            <person name="Nanba K."/>
            <person name="Oshima K."/>
            <person name="Hattori M."/>
            <person name="Kamijo T."/>
            <person name="Ohta H."/>
        </authorList>
    </citation>
    <scope>NUCLEOTIDE SEQUENCE [LARGE SCALE GENOMIC DNA]</scope>
    <source>
        <strain evidence="3">C2-3</strain>
    </source>
</reference>
<dbReference type="Proteomes" id="UP000007382">
    <property type="component" value="Chromosome"/>
</dbReference>
<dbReference type="PATRIC" id="fig|1162668.3.peg.314"/>
<dbReference type="KEGG" id="lfc:LFE_0272"/>
<sequence length="219" mass="23977">MSENRGVEEKDGGGFTAWSPEGFQTPSPRSEGKPVKGERVFVDEPELKGDRWLLAIEEKAREEGYRAGFSRGLEGAKGESEPFRNSLIAWSEGLSGALEKSLADHLDVMADIVLEAVSRLVGESLSTREGVRSLVQKAIGKRAADLSGVLLVSPEMERMLDSLDPDLKGELSLRKIEIQPDPGLGLSEFSFRTESYSASIDPLSGIRELEMILREGLEK</sequence>
<proteinExistence type="predicted"/>
<evidence type="ECO:0000313" key="3">
    <source>
        <dbReference type="Proteomes" id="UP000007382"/>
    </source>
</evidence>
<accession>I0IL45</accession>
<dbReference type="RefSeq" id="WP_014448487.1">
    <property type="nucleotide sequence ID" value="NC_017094.1"/>
</dbReference>
<organism evidence="2 3">
    <name type="scientific">Leptospirillum ferrooxidans (strain C2-3)</name>
    <dbReference type="NCBI Taxonomy" id="1162668"/>
    <lineage>
        <taxon>Bacteria</taxon>
        <taxon>Pseudomonadati</taxon>
        <taxon>Nitrospirota</taxon>
        <taxon>Nitrospiria</taxon>
        <taxon>Nitrospirales</taxon>
        <taxon>Nitrospiraceae</taxon>
        <taxon>Leptospirillum</taxon>
    </lineage>
</organism>
<keyword evidence="3" id="KW-1185">Reference proteome</keyword>
<reference evidence="2 3" key="1">
    <citation type="journal article" date="2012" name="J. Bacteriol.">
        <title>Complete Genome Sequence of Leptospirillum ferrooxidans Strain C2-3, Isolated from a Fresh Volcanic Ash Deposit on the Island of Miyake, Japan.</title>
        <authorList>
            <person name="Fujimura R."/>
            <person name="Sato Y."/>
            <person name="Nishizawa T."/>
            <person name="Oshima K."/>
            <person name="Kim S.-W."/>
            <person name="Hattori M."/>
            <person name="Kamijo T."/>
            <person name="Ohta H."/>
        </authorList>
    </citation>
    <scope>NUCLEOTIDE SEQUENCE [LARGE SCALE GENOMIC DNA]</scope>
    <source>
        <strain evidence="2 3">C2-3</strain>
    </source>
</reference>
<keyword evidence="2" id="KW-0282">Flagellum</keyword>